<evidence type="ECO:0000259" key="11">
    <source>
        <dbReference type="Pfam" id="PF12019"/>
    </source>
</evidence>
<reference evidence="12" key="1">
    <citation type="submission" date="2020-06" db="EMBL/GenBank/DDBJ databases">
        <authorList>
            <person name="Dong N."/>
        </authorList>
    </citation>
    <scope>NUCLEOTIDE SEQUENCE</scope>
    <source>
        <strain evidence="12">DF49-4</strain>
    </source>
</reference>
<evidence type="ECO:0000256" key="7">
    <source>
        <dbReference type="ARBA" id="ARBA00022989"/>
    </source>
</evidence>
<dbReference type="Pfam" id="PF12019">
    <property type="entry name" value="GspH"/>
    <property type="match status" value="1"/>
</dbReference>
<evidence type="ECO:0000313" key="13">
    <source>
        <dbReference type="Proteomes" id="UP001174419"/>
    </source>
</evidence>
<evidence type="ECO:0000256" key="8">
    <source>
        <dbReference type="ARBA" id="ARBA00023136"/>
    </source>
</evidence>
<evidence type="ECO:0000256" key="9">
    <source>
        <dbReference type="ARBA" id="ARBA00025772"/>
    </source>
</evidence>
<evidence type="ECO:0000256" key="1">
    <source>
        <dbReference type="ARBA" id="ARBA00004377"/>
    </source>
</evidence>
<keyword evidence="3" id="KW-1003">Cell membrane</keyword>
<dbReference type="Pfam" id="PF07963">
    <property type="entry name" value="N_methyl"/>
    <property type="match status" value="1"/>
</dbReference>
<evidence type="ECO:0000256" key="6">
    <source>
        <dbReference type="ARBA" id="ARBA00022692"/>
    </source>
</evidence>
<dbReference type="EMBL" id="JACANG010000001">
    <property type="protein sequence ID" value="MDM1717666.1"/>
    <property type="molecule type" value="Genomic_DNA"/>
</dbReference>
<evidence type="ECO:0000256" key="3">
    <source>
        <dbReference type="ARBA" id="ARBA00022475"/>
    </source>
</evidence>
<dbReference type="SUPFAM" id="SSF54523">
    <property type="entry name" value="Pili subunits"/>
    <property type="match status" value="1"/>
</dbReference>
<gene>
    <name evidence="12" type="ORF">HX110_00555</name>
</gene>
<keyword evidence="8" id="KW-0472">Membrane</keyword>
<evidence type="ECO:0000256" key="10">
    <source>
        <dbReference type="ARBA" id="ARBA00030775"/>
    </source>
</evidence>
<accession>A0AB35LXD1</accession>
<dbReference type="InterPro" id="IPR012902">
    <property type="entry name" value="N_methyl_site"/>
</dbReference>
<dbReference type="RefSeq" id="WP_286380688.1">
    <property type="nucleotide sequence ID" value="NZ_JACANG010000001.1"/>
</dbReference>
<dbReference type="GO" id="GO:0005886">
    <property type="term" value="C:plasma membrane"/>
    <property type="evidence" value="ECO:0007669"/>
    <property type="project" value="UniProtKB-SubCell"/>
</dbReference>
<comment type="similarity">
    <text evidence="9">Belongs to the GSP H family.</text>
</comment>
<comment type="caution">
    <text evidence="12">The sequence shown here is derived from an EMBL/GenBank/DDBJ whole genome shotgun (WGS) entry which is preliminary data.</text>
</comment>
<keyword evidence="6" id="KW-0812">Transmembrane</keyword>
<keyword evidence="5" id="KW-0997">Cell inner membrane</keyword>
<dbReference type="InterPro" id="IPR045584">
    <property type="entry name" value="Pilin-like"/>
</dbReference>
<dbReference type="GO" id="GO:0015628">
    <property type="term" value="P:protein secretion by the type II secretion system"/>
    <property type="evidence" value="ECO:0007669"/>
    <property type="project" value="InterPro"/>
</dbReference>
<sequence length="149" mass="16072">MRKKENGFTLIELMVTIAVLAIIAMMAAPAFRDMMLRQNLNSSSQELIAVLTQARAKAVLERRVVEVQLSTVRLDTPVGNTEDELNWMPKGNAVLVSSPTSIQFAINGSVQGANSDTTFNICNEAGGSISRIVSISRMGTIQQVAEGTC</sequence>
<keyword evidence="4" id="KW-0488">Methylation</keyword>
<keyword evidence="7" id="KW-1133">Transmembrane helix</keyword>
<evidence type="ECO:0000256" key="5">
    <source>
        <dbReference type="ARBA" id="ARBA00022519"/>
    </source>
</evidence>
<dbReference type="GO" id="GO:0015627">
    <property type="term" value="C:type II protein secretion system complex"/>
    <property type="evidence" value="ECO:0007669"/>
    <property type="project" value="InterPro"/>
</dbReference>
<dbReference type="InterPro" id="IPR022346">
    <property type="entry name" value="T2SS_GspH"/>
</dbReference>
<protein>
    <recommendedName>
        <fullName evidence="2">Type II secretion system protein H</fullName>
    </recommendedName>
    <alternativeName>
        <fullName evidence="10">General secretion pathway protein H</fullName>
    </alternativeName>
</protein>
<reference evidence="12" key="2">
    <citation type="journal article" date="2022" name="Sci. Total Environ.">
        <title>Prevalence, transmission, and molecular epidemiology of tet(X)-positive bacteria among humans, animals, and environmental niches in China: An epidemiological, and genomic-based study.</title>
        <authorList>
            <person name="Dong N."/>
            <person name="Zeng Y."/>
            <person name="Cai C."/>
            <person name="Sun C."/>
            <person name="Lu J."/>
            <person name="Liu C."/>
            <person name="Zhou H."/>
            <person name="Sun Q."/>
            <person name="Shu L."/>
            <person name="Wang H."/>
            <person name="Wang Y."/>
            <person name="Wang S."/>
            <person name="Wu C."/>
            <person name="Chan E.W."/>
            <person name="Chen G."/>
            <person name="Shen Z."/>
            <person name="Chen S."/>
            <person name="Zhang R."/>
        </authorList>
    </citation>
    <scope>NUCLEOTIDE SEQUENCE</scope>
    <source>
        <strain evidence="12">DF49-4</strain>
    </source>
</reference>
<organism evidence="12 13">
    <name type="scientific">Acinetobacter towneri</name>
    <dbReference type="NCBI Taxonomy" id="202956"/>
    <lineage>
        <taxon>Bacteria</taxon>
        <taxon>Pseudomonadati</taxon>
        <taxon>Pseudomonadota</taxon>
        <taxon>Gammaproteobacteria</taxon>
        <taxon>Moraxellales</taxon>
        <taxon>Moraxellaceae</taxon>
        <taxon>Acinetobacter</taxon>
    </lineage>
</organism>
<comment type="subcellular location">
    <subcellularLocation>
        <location evidence="1">Cell inner membrane</location>
        <topology evidence="1">Single-pass membrane protein</topology>
    </subcellularLocation>
</comment>
<evidence type="ECO:0000256" key="4">
    <source>
        <dbReference type="ARBA" id="ARBA00022481"/>
    </source>
</evidence>
<evidence type="ECO:0000313" key="12">
    <source>
        <dbReference type="EMBL" id="MDM1717666.1"/>
    </source>
</evidence>
<dbReference type="Proteomes" id="UP001174419">
    <property type="component" value="Unassembled WGS sequence"/>
</dbReference>
<feature type="domain" description="General secretion pathway GspH" evidence="11">
    <location>
        <begin position="44"/>
        <end position="139"/>
    </location>
</feature>
<dbReference type="AlphaFoldDB" id="A0AB35LXD1"/>
<proteinExistence type="inferred from homology"/>
<dbReference type="Gene3D" id="3.30.700.10">
    <property type="entry name" value="Glycoprotein, Type 4 Pilin"/>
    <property type="match status" value="1"/>
</dbReference>
<dbReference type="NCBIfam" id="TIGR02532">
    <property type="entry name" value="IV_pilin_GFxxxE"/>
    <property type="match status" value="1"/>
</dbReference>
<name>A0AB35LXD1_9GAMM</name>
<evidence type="ECO:0000256" key="2">
    <source>
        <dbReference type="ARBA" id="ARBA00021549"/>
    </source>
</evidence>